<comment type="caution">
    <text evidence="3">The sequence shown here is derived from an EMBL/GenBank/DDBJ whole genome shotgun (WGS) entry which is preliminary data.</text>
</comment>
<evidence type="ECO:0000256" key="1">
    <source>
        <dbReference type="SAM" id="Coils"/>
    </source>
</evidence>
<dbReference type="EMBL" id="CAJNNV010029513">
    <property type="protein sequence ID" value="CAE8628838.1"/>
    <property type="molecule type" value="Genomic_DNA"/>
</dbReference>
<gene>
    <name evidence="3" type="ORF">PGLA1383_LOCUS45438</name>
</gene>
<keyword evidence="4" id="KW-1185">Reference proteome</keyword>
<feature type="compositionally biased region" description="Basic and acidic residues" evidence="2">
    <location>
        <begin position="850"/>
        <end position="880"/>
    </location>
</feature>
<dbReference type="OrthoDB" id="422950at2759"/>
<name>A0A813GTW2_POLGL</name>
<feature type="non-terminal residue" evidence="3">
    <location>
        <position position="890"/>
    </location>
</feature>
<sequence length="890" mass="99483">AAPAKKKRKKDKPADWQWPFAANHALPAPVRVNAAAIQVRNLLSQGCIAAARDAFLREAPGTHPALADLLPPLLRGADLEGALQAVRAAKSAAPLPQPALLASLLALPQGATLEDGKNLAQTLVAAAQWRSAEHEDYFRRMSRPLVLEFLDEALQAIQRLSPSSQRTGGLQRQGTTLMNVAVSKGEWPGDLVCSGQGPGLAQAGSEEDGPRGLLPSDAVALSLVSAQAAPASGAFCECEVVRIRPFVVKALDAKHPVVLSALQGVPCRVDKLANRTGSWLSSDWVSFVAASGACSARCTACRSLLGRAGMTAAAQARPSSQKLGYLLKAKSFRDRSSGVIIMLLRLFMYTCNPDAGLCRGYGPGQTSRKLPTRTNQFTITVERTVDKLKGNAKEGNDEDLQRILSDIRKQYDEVHREADRREEELIEVRRSIRLLEADAGQVKETYCGFTREGTIQKFTEAADEVQQADETKKVYQHLVERLQRELRITQQKVHIMQTHLDRKTREVEKRQDYSRRVHEDKVEAINNLEEMELDIHLEREVCTDALNDLENSMSRRRTAVREREEFERWRYETALMAATEAFEGTAGRFRKTYAIEKLTGNCLQKLTFEQAEQSQATEDGFQKIREVTGLTDVMDIVHKFLNRDTEHEQLRSAVREAEVRLNSLREAEASRNGEDALIALEAKPGKRGLATEIAAFQHILEEARRDHSEIRRRLKNGTLLIDSVMRWVNRVGGCLRSFDQIEPCQNELDIPEFFKSLVGVVERFLEHAHNEMPDSRLVAMTAQATSRAHSDQQRLMTDKDFLRANCRIPASLDQRQEDEKKKRGGGAAAAASEDERLELEYAVERDRLKQEAQNRFSDRELRPKPSKSSRELDSSKERARTPSQILEGKS</sequence>
<feature type="region of interest" description="Disordered" evidence="2">
    <location>
        <begin position="808"/>
        <end position="836"/>
    </location>
</feature>
<proteinExistence type="predicted"/>
<feature type="coiled-coil region" evidence="1">
    <location>
        <begin position="404"/>
        <end position="438"/>
    </location>
</feature>
<evidence type="ECO:0000313" key="4">
    <source>
        <dbReference type="Proteomes" id="UP000654075"/>
    </source>
</evidence>
<accession>A0A813GTW2</accession>
<evidence type="ECO:0000313" key="3">
    <source>
        <dbReference type="EMBL" id="CAE8628838.1"/>
    </source>
</evidence>
<protein>
    <submittedName>
        <fullName evidence="3">Uncharacterized protein</fullName>
    </submittedName>
</protein>
<organism evidence="3 4">
    <name type="scientific">Polarella glacialis</name>
    <name type="common">Dinoflagellate</name>
    <dbReference type="NCBI Taxonomy" id="89957"/>
    <lineage>
        <taxon>Eukaryota</taxon>
        <taxon>Sar</taxon>
        <taxon>Alveolata</taxon>
        <taxon>Dinophyceae</taxon>
        <taxon>Suessiales</taxon>
        <taxon>Suessiaceae</taxon>
        <taxon>Polarella</taxon>
    </lineage>
</organism>
<keyword evidence="1" id="KW-0175">Coiled coil</keyword>
<dbReference type="AlphaFoldDB" id="A0A813GTW2"/>
<reference evidence="3" key="1">
    <citation type="submission" date="2021-02" db="EMBL/GenBank/DDBJ databases">
        <authorList>
            <person name="Dougan E. K."/>
            <person name="Rhodes N."/>
            <person name="Thang M."/>
            <person name="Chan C."/>
        </authorList>
    </citation>
    <scope>NUCLEOTIDE SEQUENCE</scope>
</reference>
<feature type="region of interest" description="Disordered" evidence="2">
    <location>
        <begin position="850"/>
        <end position="890"/>
    </location>
</feature>
<feature type="coiled-coil region" evidence="1">
    <location>
        <begin position="465"/>
        <end position="492"/>
    </location>
</feature>
<dbReference type="Proteomes" id="UP000654075">
    <property type="component" value="Unassembled WGS sequence"/>
</dbReference>
<evidence type="ECO:0000256" key="2">
    <source>
        <dbReference type="SAM" id="MobiDB-lite"/>
    </source>
</evidence>